<dbReference type="SUPFAM" id="SSF89562">
    <property type="entry name" value="RraA-like"/>
    <property type="match status" value="1"/>
</dbReference>
<protein>
    <recommendedName>
        <fullName evidence="4">4-hydroxy-4-methyl-2-oxoglutarate aldolase</fullName>
    </recommendedName>
</protein>
<keyword evidence="1" id="KW-0460">Magnesium</keyword>
<dbReference type="GO" id="GO:0046872">
    <property type="term" value="F:metal ion binding"/>
    <property type="evidence" value="ECO:0007669"/>
    <property type="project" value="UniProtKB-KW"/>
</dbReference>
<dbReference type="AlphaFoldDB" id="A0A1B9GKB5"/>
<feature type="binding site" evidence="1">
    <location>
        <position position="121"/>
    </location>
    <ligand>
        <name>substrate</name>
    </ligand>
</feature>
<feature type="binding site" evidence="1">
    <location>
        <begin position="99"/>
        <end position="102"/>
    </location>
    <ligand>
        <name>substrate</name>
    </ligand>
</feature>
<gene>
    <name evidence="2" type="ORF">I316_06839</name>
</gene>
<sequence>MSSDPIVERLKEFAACDVSDALLKLKHPHGGFLADIVMYSPQMQSGDTKIVGPAYTVKFVKNNHVNAPKPPNNYIDTVPEGHVVFISGPSSRQVNALYGGLMSLRAKQRGAAGTVIDGRVRDLAEQRSLNYPVFARGSGTVPAGEVARPSEINVPVKLNSDDQEAWIHPGDYIIADVDGVVCLPKELAEQALELMPAIVEADRKAGIDIANGGELAAAFAKHRGK</sequence>
<evidence type="ECO:0000256" key="1">
    <source>
        <dbReference type="PIRSR" id="PIRSR605493-1"/>
    </source>
</evidence>
<feature type="binding site" evidence="1">
    <location>
        <position position="122"/>
    </location>
    <ligand>
        <name>Mg(2+)</name>
        <dbReference type="ChEBI" id="CHEBI:18420"/>
    </ligand>
</feature>
<dbReference type="GO" id="GO:0008948">
    <property type="term" value="F:oxaloacetate decarboxylase activity"/>
    <property type="evidence" value="ECO:0007669"/>
    <property type="project" value="TreeGrafter"/>
</dbReference>
<dbReference type="EMBL" id="KV700134">
    <property type="protein sequence ID" value="OCF31437.1"/>
    <property type="molecule type" value="Genomic_DNA"/>
</dbReference>
<accession>A0A1B9GKB5</accession>
<comment type="cofactor">
    <cofactor evidence="1">
        <name>Mg(2+)</name>
        <dbReference type="ChEBI" id="CHEBI:18420"/>
    </cofactor>
</comment>
<dbReference type="STRING" id="1296120.A0A1B9GKB5"/>
<reference evidence="3" key="2">
    <citation type="submission" date="2013-12" db="EMBL/GenBank/DDBJ databases">
        <title>Evolution of pathogenesis and genome organization in the Tremellales.</title>
        <authorList>
            <person name="Cuomo C."/>
            <person name="Litvintseva A."/>
            <person name="Heitman J."/>
            <person name="Chen Y."/>
            <person name="Sun S."/>
            <person name="Springer D."/>
            <person name="Dromer F."/>
            <person name="Young S."/>
            <person name="Zeng Q."/>
            <person name="Chapman S."/>
            <person name="Gujja S."/>
            <person name="Saif S."/>
            <person name="Birren B."/>
        </authorList>
    </citation>
    <scope>NUCLEOTIDE SEQUENCE [LARGE SCALE GENOMIC DNA]</scope>
    <source>
        <strain evidence="3">BCC8398</strain>
    </source>
</reference>
<dbReference type="Proteomes" id="UP000092666">
    <property type="component" value="Unassembled WGS sequence"/>
</dbReference>
<dbReference type="Gene3D" id="3.50.30.40">
    <property type="entry name" value="Ribonuclease E inhibitor RraA/RraA-like"/>
    <property type="match status" value="1"/>
</dbReference>
<proteinExistence type="predicted"/>
<dbReference type="PANTHER" id="PTHR33254">
    <property type="entry name" value="4-HYDROXY-4-METHYL-2-OXOGLUTARATE ALDOLASE 3-RELATED"/>
    <property type="match status" value="1"/>
</dbReference>
<dbReference type="CDD" id="cd16841">
    <property type="entry name" value="RraA_family"/>
    <property type="match status" value="1"/>
</dbReference>
<dbReference type="PANTHER" id="PTHR33254:SF28">
    <property type="entry name" value="4-HYDROXY-4-METHYL-2-OXOGLUTARATE ALDOLASE"/>
    <property type="match status" value="1"/>
</dbReference>
<reference evidence="2 3" key="1">
    <citation type="submission" date="2013-07" db="EMBL/GenBank/DDBJ databases">
        <title>The Genome Sequence of Cryptococcus heveanensis BCC8398.</title>
        <authorList>
            <consortium name="The Broad Institute Genome Sequencing Platform"/>
            <person name="Cuomo C."/>
            <person name="Litvintseva A."/>
            <person name="Chen Y."/>
            <person name="Heitman J."/>
            <person name="Sun S."/>
            <person name="Springer D."/>
            <person name="Dromer F."/>
            <person name="Young S.K."/>
            <person name="Zeng Q."/>
            <person name="Gargeya S."/>
            <person name="Fitzgerald M."/>
            <person name="Abouelleil A."/>
            <person name="Alvarado L."/>
            <person name="Berlin A.M."/>
            <person name="Chapman S.B."/>
            <person name="Dewar J."/>
            <person name="Goldberg J."/>
            <person name="Griggs A."/>
            <person name="Gujja S."/>
            <person name="Hansen M."/>
            <person name="Howarth C."/>
            <person name="Imamovic A."/>
            <person name="Larimer J."/>
            <person name="McCowan C."/>
            <person name="Murphy C."/>
            <person name="Pearson M."/>
            <person name="Priest M."/>
            <person name="Roberts A."/>
            <person name="Saif S."/>
            <person name="Shea T."/>
            <person name="Sykes S."/>
            <person name="Wortman J."/>
            <person name="Nusbaum C."/>
            <person name="Birren B."/>
        </authorList>
    </citation>
    <scope>NUCLEOTIDE SEQUENCE [LARGE SCALE GENOMIC DNA]</scope>
    <source>
        <strain evidence="2 3">BCC8398</strain>
    </source>
</reference>
<keyword evidence="1" id="KW-0479">Metal-binding</keyword>
<dbReference type="GO" id="GO:0047443">
    <property type="term" value="F:4-hydroxy-4-methyl-2-oxoglutarate aldolase activity"/>
    <property type="evidence" value="ECO:0007669"/>
    <property type="project" value="TreeGrafter"/>
</dbReference>
<organism evidence="2 3">
    <name type="scientific">Kwoniella heveanensis BCC8398</name>
    <dbReference type="NCBI Taxonomy" id="1296120"/>
    <lineage>
        <taxon>Eukaryota</taxon>
        <taxon>Fungi</taxon>
        <taxon>Dikarya</taxon>
        <taxon>Basidiomycota</taxon>
        <taxon>Agaricomycotina</taxon>
        <taxon>Tremellomycetes</taxon>
        <taxon>Tremellales</taxon>
        <taxon>Cryptococcaceae</taxon>
        <taxon>Kwoniella</taxon>
    </lineage>
</organism>
<dbReference type="InterPro" id="IPR036704">
    <property type="entry name" value="RraA/RraA-like_sf"/>
</dbReference>
<dbReference type="InterPro" id="IPR005493">
    <property type="entry name" value="RraA/RraA-like"/>
</dbReference>
<evidence type="ECO:0000313" key="3">
    <source>
        <dbReference type="Proteomes" id="UP000092666"/>
    </source>
</evidence>
<evidence type="ECO:0008006" key="4">
    <source>
        <dbReference type="Google" id="ProtNLM"/>
    </source>
</evidence>
<evidence type="ECO:0000313" key="2">
    <source>
        <dbReference type="EMBL" id="OCF31437.1"/>
    </source>
</evidence>
<dbReference type="OrthoDB" id="1476984at2759"/>
<name>A0A1B9GKB5_9TREE</name>
<dbReference type="Pfam" id="PF03737">
    <property type="entry name" value="RraA-like"/>
    <property type="match status" value="1"/>
</dbReference>
<keyword evidence="3" id="KW-1185">Reference proteome</keyword>